<dbReference type="EMBL" id="JBHSWJ010000002">
    <property type="protein sequence ID" value="MFC6712590.1"/>
    <property type="molecule type" value="Genomic_DNA"/>
</dbReference>
<protein>
    <submittedName>
        <fullName evidence="1">2'-5' RNA ligase family protein</fullName>
    </submittedName>
</protein>
<dbReference type="InterPro" id="IPR009097">
    <property type="entry name" value="Cyclic_Pdiesterase"/>
</dbReference>
<evidence type="ECO:0000313" key="2">
    <source>
        <dbReference type="Proteomes" id="UP001596356"/>
    </source>
</evidence>
<dbReference type="Pfam" id="PF13563">
    <property type="entry name" value="2_5_RNA_ligase2"/>
    <property type="match status" value="1"/>
</dbReference>
<evidence type="ECO:0000313" key="1">
    <source>
        <dbReference type="EMBL" id="MFC6712590.1"/>
    </source>
</evidence>
<accession>A0ABW2AQ32</accession>
<sequence length="159" mass="17744">MQSLDFVLDEAGDTAVRRLWRQLQDVGLPSRGDHRGASNRPHITLCAAPELSAPCLTYAECLARELPLRLPVAGVRTFDRSNLVYLAVDVPPIWHERVQRLRDLADQHRLSWTPHVTVSGRLTDDQVTVAREVVVGVPDVLIVTGVTQWDPTTARVRAL</sequence>
<dbReference type="SUPFAM" id="SSF55144">
    <property type="entry name" value="LigT-like"/>
    <property type="match status" value="1"/>
</dbReference>
<proteinExistence type="predicted"/>
<reference evidence="2" key="1">
    <citation type="journal article" date="2019" name="Int. J. Syst. Evol. Microbiol.">
        <title>The Global Catalogue of Microorganisms (GCM) 10K type strain sequencing project: providing services to taxonomists for standard genome sequencing and annotation.</title>
        <authorList>
            <consortium name="The Broad Institute Genomics Platform"/>
            <consortium name="The Broad Institute Genome Sequencing Center for Infectious Disease"/>
            <person name="Wu L."/>
            <person name="Ma J."/>
        </authorList>
    </citation>
    <scope>NUCLEOTIDE SEQUENCE [LARGE SCALE GENOMIC DNA]</scope>
    <source>
        <strain evidence="2">NBRC 106593</strain>
    </source>
</reference>
<dbReference type="RefSeq" id="WP_377820063.1">
    <property type="nucleotide sequence ID" value="NZ_JBHSWJ010000002.1"/>
</dbReference>
<gene>
    <name evidence="1" type="ORF">ACFQBT_01470</name>
</gene>
<organism evidence="1 2">
    <name type="scientific">Branchiibius cervicis</name>
    <dbReference type="NCBI Taxonomy" id="908252"/>
    <lineage>
        <taxon>Bacteria</taxon>
        <taxon>Bacillati</taxon>
        <taxon>Actinomycetota</taxon>
        <taxon>Actinomycetes</taxon>
        <taxon>Micrococcales</taxon>
        <taxon>Dermacoccaceae</taxon>
        <taxon>Branchiibius</taxon>
    </lineage>
</organism>
<comment type="caution">
    <text evidence="1">The sequence shown here is derived from an EMBL/GenBank/DDBJ whole genome shotgun (WGS) entry which is preliminary data.</text>
</comment>
<name>A0ABW2AQ32_9MICO</name>
<keyword evidence="1" id="KW-0436">Ligase</keyword>
<dbReference type="Proteomes" id="UP001596356">
    <property type="component" value="Unassembled WGS sequence"/>
</dbReference>
<dbReference type="GO" id="GO:0016874">
    <property type="term" value="F:ligase activity"/>
    <property type="evidence" value="ECO:0007669"/>
    <property type="project" value="UniProtKB-KW"/>
</dbReference>
<keyword evidence="2" id="KW-1185">Reference proteome</keyword>
<dbReference type="Gene3D" id="3.90.1140.10">
    <property type="entry name" value="Cyclic phosphodiesterase"/>
    <property type="match status" value="1"/>
</dbReference>